<dbReference type="SUPFAM" id="SSF53474">
    <property type="entry name" value="alpha/beta-Hydrolases"/>
    <property type="match status" value="1"/>
</dbReference>
<evidence type="ECO:0000256" key="6">
    <source>
        <dbReference type="ARBA" id="ARBA00022801"/>
    </source>
</evidence>
<sequence>MALHLDRLPAVSDFCSHKYSWRFYAESVTNELSFLGVQCSSWSRFLSGECNNHTRVVMGYGASRRANGSIYLMTAAQNPFGLREKGAQVVAV</sequence>
<dbReference type="GO" id="GO:0017171">
    <property type="term" value="F:serine hydrolase activity"/>
    <property type="evidence" value="ECO:0007669"/>
    <property type="project" value="TreeGrafter"/>
</dbReference>
<keyword evidence="10" id="KW-1185">Reference proteome</keyword>
<comment type="similarity">
    <text evidence="3 8">Belongs to the AB hydrolase superfamily. Lipase family.</text>
</comment>
<dbReference type="EC" id="3.1.1.32" evidence="4"/>
<feature type="domain" description="Lipase" evidence="9">
    <location>
        <begin position="15"/>
        <end position="80"/>
    </location>
</feature>
<dbReference type="Gene3D" id="3.40.50.1820">
    <property type="entry name" value="alpha/beta hydrolase"/>
    <property type="match status" value="1"/>
</dbReference>
<organism evidence="10 11">
    <name type="scientific">Dinoponera quadriceps</name>
    <name type="common">South American ant</name>
    <dbReference type="NCBI Taxonomy" id="609295"/>
    <lineage>
        <taxon>Eukaryota</taxon>
        <taxon>Metazoa</taxon>
        <taxon>Ecdysozoa</taxon>
        <taxon>Arthropoda</taxon>
        <taxon>Hexapoda</taxon>
        <taxon>Insecta</taxon>
        <taxon>Pterygota</taxon>
        <taxon>Neoptera</taxon>
        <taxon>Endopterygota</taxon>
        <taxon>Hymenoptera</taxon>
        <taxon>Apocrita</taxon>
        <taxon>Aculeata</taxon>
        <taxon>Formicoidea</taxon>
        <taxon>Formicidae</taxon>
        <taxon>Ponerinae</taxon>
        <taxon>Ponerini</taxon>
        <taxon>Dinoponera</taxon>
    </lineage>
</organism>
<comment type="catalytic activity">
    <reaction evidence="1">
        <text>a 1,2-diacyl-sn-glycero-3-phosphocholine + H2O = a 2-acyl-sn-glycero-3-phosphocholine + a fatty acid + H(+)</text>
        <dbReference type="Rhea" id="RHEA:18689"/>
        <dbReference type="ChEBI" id="CHEBI:15377"/>
        <dbReference type="ChEBI" id="CHEBI:15378"/>
        <dbReference type="ChEBI" id="CHEBI:28868"/>
        <dbReference type="ChEBI" id="CHEBI:57643"/>
        <dbReference type="ChEBI" id="CHEBI:57875"/>
        <dbReference type="EC" id="3.1.1.32"/>
    </reaction>
</comment>
<dbReference type="PANTHER" id="PTHR11610">
    <property type="entry name" value="LIPASE"/>
    <property type="match status" value="1"/>
</dbReference>
<accession>A0A6P3XXI6</accession>
<dbReference type="GO" id="GO:0008970">
    <property type="term" value="F:phospholipase A1 activity"/>
    <property type="evidence" value="ECO:0007669"/>
    <property type="project" value="UniProtKB-EC"/>
</dbReference>
<evidence type="ECO:0000259" key="9">
    <source>
        <dbReference type="Pfam" id="PF00151"/>
    </source>
</evidence>
<evidence type="ECO:0000313" key="10">
    <source>
        <dbReference type="Proteomes" id="UP000515204"/>
    </source>
</evidence>
<dbReference type="AlphaFoldDB" id="A0A6P3XXI6"/>
<dbReference type="KEGG" id="dqu:106748882"/>
<dbReference type="InterPro" id="IPR000734">
    <property type="entry name" value="TAG_lipase"/>
</dbReference>
<dbReference type="GO" id="GO:0005615">
    <property type="term" value="C:extracellular space"/>
    <property type="evidence" value="ECO:0007669"/>
    <property type="project" value="TreeGrafter"/>
</dbReference>
<evidence type="ECO:0000256" key="3">
    <source>
        <dbReference type="ARBA" id="ARBA00010701"/>
    </source>
</evidence>
<dbReference type="RefSeq" id="XP_014483285.1">
    <property type="nucleotide sequence ID" value="XM_014627799.1"/>
</dbReference>
<dbReference type="Pfam" id="PF00151">
    <property type="entry name" value="Lipase"/>
    <property type="match status" value="1"/>
</dbReference>
<keyword evidence="5" id="KW-0964">Secreted</keyword>
<evidence type="ECO:0000256" key="7">
    <source>
        <dbReference type="ARBA" id="ARBA00023157"/>
    </source>
</evidence>
<dbReference type="GO" id="GO:0016042">
    <property type="term" value="P:lipid catabolic process"/>
    <property type="evidence" value="ECO:0007669"/>
    <property type="project" value="TreeGrafter"/>
</dbReference>
<evidence type="ECO:0000256" key="4">
    <source>
        <dbReference type="ARBA" id="ARBA00013179"/>
    </source>
</evidence>
<dbReference type="InterPro" id="IPR029058">
    <property type="entry name" value="AB_hydrolase_fold"/>
</dbReference>
<evidence type="ECO:0000256" key="1">
    <source>
        <dbReference type="ARBA" id="ARBA00000111"/>
    </source>
</evidence>
<evidence type="ECO:0000256" key="8">
    <source>
        <dbReference type="RuleBase" id="RU004262"/>
    </source>
</evidence>
<keyword evidence="7" id="KW-1015">Disulfide bond</keyword>
<dbReference type="OrthoDB" id="199913at2759"/>
<evidence type="ECO:0000313" key="11">
    <source>
        <dbReference type="RefSeq" id="XP_014483285.1"/>
    </source>
</evidence>
<evidence type="ECO:0000256" key="5">
    <source>
        <dbReference type="ARBA" id="ARBA00022525"/>
    </source>
</evidence>
<dbReference type="GeneID" id="106748882"/>
<evidence type="ECO:0000256" key="2">
    <source>
        <dbReference type="ARBA" id="ARBA00004613"/>
    </source>
</evidence>
<dbReference type="PANTHER" id="PTHR11610:SF169">
    <property type="entry name" value="GH15759P-RELATED"/>
    <property type="match status" value="1"/>
</dbReference>
<reference evidence="11" key="1">
    <citation type="submission" date="2025-08" db="UniProtKB">
        <authorList>
            <consortium name="RefSeq"/>
        </authorList>
    </citation>
    <scope>IDENTIFICATION</scope>
</reference>
<proteinExistence type="inferred from homology"/>
<name>A0A6P3XXI6_DINQU</name>
<gene>
    <name evidence="11" type="primary">LOC106748882</name>
</gene>
<dbReference type="Proteomes" id="UP000515204">
    <property type="component" value="Unplaced"/>
</dbReference>
<keyword evidence="6" id="KW-0378">Hydrolase</keyword>
<dbReference type="InterPro" id="IPR013818">
    <property type="entry name" value="Lipase"/>
</dbReference>
<comment type="subcellular location">
    <subcellularLocation>
        <location evidence="2">Secreted</location>
    </subcellularLocation>
</comment>
<protein>
    <recommendedName>
        <fullName evidence="4">phospholipase A1</fullName>
        <ecNumber evidence="4">3.1.1.32</ecNumber>
    </recommendedName>
</protein>